<evidence type="ECO:0000256" key="2">
    <source>
        <dbReference type="ARBA" id="ARBA00023242"/>
    </source>
</evidence>
<dbReference type="GO" id="GO:0005634">
    <property type="term" value="C:nucleus"/>
    <property type="evidence" value="ECO:0007669"/>
    <property type="project" value="UniProtKB-SubCell"/>
</dbReference>
<evidence type="ECO:0000256" key="1">
    <source>
        <dbReference type="ARBA" id="ARBA00004123"/>
    </source>
</evidence>
<dbReference type="EnsemblMetazoa" id="ASTEI03915-RA">
    <property type="protein sequence ID" value="ASTEI03915-PA"/>
    <property type="gene ID" value="ASTEI03915"/>
</dbReference>
<dbReference type="VEuPathDB" id="VectorBase:ASTE008373"/>
<keyword evidence="2" id="KW-0539">Nucleus</keyword>
<dbReference type="InterPro" id="IPR011333">
    <property type="entry name" value="SKP1/BTB/POZ_sf"/>
</dbReference>
<dbReference type="OMA" id="WNDYSSH"/>
<proteinExistence type="predicted"/>
<feature type="compositionally biased region" description="Polar residues" evidence="3">
    <location>
        <begin position="291"/>
        <end position="303"/>
    </location>
</feature>
<dbReference type="GO" id="GO:0006357">
    <property type="term" value="P:regulation of transcription by RNA polymerase II"/>
    <property type="evidence" value="ECO:0007669"/>
    <property type="project" value="TreeGrafter"/>
</dbReference>
<dbReference type="AlphaFoldDB" id="A0A182Y629"/>
<dbReference type="Proteomes" id="UP000076408">
    <property type="component" value="Unassembled WGS sequence"/>
</dbReference>
<keyword evidence="5" id="KW-1185">Reference proteome</keyword>
<dbReference type="PANTHER" id="PTHR23110">
    <property type="entry name" value="BTB DOMAIN TRANSCRIPTION FACTOR"/>
    <property type="match status" value="1"/>
</dbReference>
<accession>A0A182Y629</accession>
<reference evidence="5" key="1">
    <citation type="journal article" date="2014" name="Genome Biol.">
        <title>Genome analysis of a major urban malaria vector mosquito, Anopheles stephensi.</title>
        <authorList>
            <person name="Jiang X."/>
            <person name="Peery A."/>
            <person name="Hall A.B."/>
            <person name="Sharma A."/>
            <person name="Chen X.G."/>
            <person name="Waterhouse R.M."/>
            <person name="Komissarov A."/>
            <person name="Riehle M.M."/>
            <person name="Shouche Y."/>
            <person name="Sharakhova M.V."/>
            <person name="Lawson D."/>
            <person name="Pakpour N."/>
            <person name="Arensburger P."/>
            <person name="Davidson V.L."/>
            <person name="Eiglmeier K."/>
            <person name="Emrich S."/>
            <person name="George P."/>
            <person name="Kennedy R.C."/>
            <person name="Mane S.P."/>
            <person name="Maslen G."/>
            <person name="Oringanje C."/>
            <person name="Qi Y."/>
            <person name="Settlage R."/>
            <person name="Tojo M."/>
            <person name="Tubio J.M."/>
            <person name="Unger M.F."/>
            <person name="Wang B."/>
            <person name="Vernick K.D."/>
            <person name="Ribeiro J.M."/>
            <person name="James A.A."/>
            <person name="Michel K."/>
            <person name="Riehle M.A."/>
            <person name="Luckhart S."/>
            <person name="Sharakhov I.V."/>
            <person name="Tu Z."/>
        </authorList>
    </citation>
    <scope>NUCLEOTIDE SEQUENCE [LARGE SCALE GENOMIC DNA]</scope>
    <source>
        <strain evidence="5">Indian</strain>
    </source>
</reference>
<dbReference type="Gene3D" id="3.30.710.10">
    <property type="entry name" value="Potassium Channel Kv1.1, Chain A"/>
    <property type="match status" value="1"/>
</dbReference>
<sequence length="458" mass="50770">MSAQQQTFSLRWNDYSSYIADVFKSFRHEEDFVDVTLCCEGRKIRAHKMVLAACSNYFKVIFKETPCQHPIVLFKDVKYLDLVSLVDYMYHGEVQVTQDSLPSFFRTAELLAVRGLYDAPVAEQSIAPLVQQILDAQLHHMHNATNTTDVVYFAPQQLNMESQAPVSRIKKTPTEIGVDSGHGHDASGAANSIMDHVPQQEQANSTLQPRQQLPASADGGVMISANTVAMATPEEQVVAQSSTSRSAQSSLPTAALQQLPESVMCPTRPVKKARLIHPTNYVPSPIKQEGSRNVTTTTTNPEPISSKESEMSDMASQHQDVEIPEFISGGNMQTLANATIEETFTQPSGFEVMREDPANHSKSRPTPEQSTSFKMPIVKMTLDDFSSDDEGDAARKEAIMESLGSLWDLEIARYAQSNSHWAHPMQHLWRSTIAYWQSKAAHEAAACIINLDDDLIGI</sequence>
<dbReference type="STRING" id="30069.A0A182Y629"/>
<dbReference type="VEuPathDB" id="VectorBase:ASTEI20_040673"/>
<dbReference type="InterPro" id="IPR000210">
    <property type="entry name" value="BTB/POZ_dom"/>
</dbReference>
<name>A0A182Y629_ANOST</name>
<organism evidence="4 5">
    <name type="scientific">Anopheles stephensi</name>
    <name type="common">Indo-Pakistan malaria mosquito</name>
    <dbReference type="NCBI Taxonomy" id="30069"/>
    <lineage>
        <taxon>Eukaryota</taxon>
        <taxon>Metazoa</taxon>
        <taxon>Ecdysozoa</taxon>
        <taxon>Arthropoda</taxon>
        <taxon>Hexapoda</taxon>
        <taxon>Insecta</taxon>
        <taxon>Pterygota</taxon>
        <taxon>Neoptera</taxon>
        <taxon>Endopterygota</taxon>
        <taxon>Diptera</taxon>
        <taxon>Nematocera</taxon>
        <taxon>Culicoidea</taxon>
        <taxon>Culicidae</taxon>
        <taxon>Anophelinae</taxon>
        <taxon>Anopheles</taxon>
    </lineage>
</organism>
<comment type="subcellular location">
    <subcellularLocation>
        <location evidence="1">Nucleus</location>
    </subcellularLocation>
</comment>
<dbReference type="InterPro" id="IPR051095">
    <property type="entry name" value="Dros_DevTransReg"/>
</dbReference>
<dbReference type="CDD" id="cd18315">
    <property type="entry name" value="BTB_POZ_BAB-like"/>
    <property type="match status" value="1"/>
</dbReference>
<dbReference type="Pfam" id="PF00651">
    <property type="entry name" value="BTB"/>
    <property type="match status" value="1"/>
</dbReference>
<evidence type="ECO:0000313" key="5">
    <source>
        <dbReference type="Proteomes" id="UP000076408"/>
    </source>
</evidence>
<dbReference type="PROSITE" id="PS50097">
    <property type="entry name" value="BTB"/>
    <property type="match status" value="1"/>
</dbReference>
<evidence type="ECO:0000256" key="3">
    <source>
        <dbReference type="SAM" id="MobiDB-lite"/>
    </source>
</evidence>
<dbReference type="SMART" id="SM00225">
    <property type="entry name" value="BTB"/>
    <property type="match status" value="1"/>
</dbReference>
<dbReference type="VEuPathDB" id="VectorBase:ASTEI03915"/>
<protein>
    <submittedName>
        <fullName evidence="4">BTB domain-containing protein</fullName>
    </submittedName>
</protein>
<evidence type="ECO:0000313" key="4">
    <source>
        <dbReference type="EnsemblMetazoa" id="ASTEI03915-PA"/>
    </source>
</evidence>
<dbReference type="PANTHER" id="PTHR23110:SF106">
    <property type="entry name" value="FI01104P"/>
    <property type="match status" value="1"/>
</dbReference>
<dbReference type="SUPFAM" id="SSF54695">
    <property type="entry name" value="POZ domain"/>
    <property type="match status" value="1"/>
</dbReference>
<reference evidence="4" key="2">
    <citation type="submission" date="2020-05" db="UniProtKB">
        <authorList>
            <consortium name="EnsemblMetazoa"/>
        </authorList>
    </citation>
    <scope>IDENTIFICATION</scope>
    <source>
        <strain evidence="4">Indian</strain>
    </source>
</reference>
<feature type="region of interest" description="Disordered" evidence="3">
    <location>
        <begin position="281"/>
        <end position="309"/>
    </location>
</feature>